<proteinExistence type="predicted"/>
<evidence type="ECO:0000313" key="3">
    <source>
        <dbReference type="Proteomes" id="UP000669605"/>
    </source>
</evidence>
<evidence type="ECO:0000256" key="1">
    <source>
        <dbReference type="SAM" id="MobiDB-lite"/>
    </source>
</evidence>
<gene>
    <name evidence="2" type="ORF">GV368_10140</name>
</gene>
<organism evidence="2 3">
    <name type="scientific">Tepidiphilus baoligensis</name>
    <dbReference type="NCBI Taxonomy" id="2698687"/>
    <lineage>
        <taxon>Bacteria</taxon>
        <taxon>Pseudomonadati</taxon>
        <taxon>Pseudomonadota</taxon>
        <taxon>Hydrogenophilia</taxon>
        <taxon>Hydrogenophilales</taxon>
        <taxon>Hydrogenophilaceae</taxon>
        <taxon>Tepidiphilus</taxon>
    </lineage>
</organism>
<dbReference type="EMBL" id="JAAAUB010000019">
    <property type="protein sequence ID" value="NMH17440.1"/>
    <property type="molecule type" value="Genomic_DNA"/>
</dbReference>
<sequence>MRSGIACLLIEHRLDQVAVERAEEPPAQSSGGKYRTVIPLPPEGAPTTQG</sequence>
<comment type="caution">
    <text evidence="2">The sequence shown here is derived from an EMBL/GenBank/DDBJ whole genome shotgun (WGS) entry which is preliminary data.</text>
</comment>
<keyword evidence="3" id="KW-1185">Reference proteome</keyword>
<feature type="region of interest" description="Disordered" evidence="1">
    <location>
        <begin position="22"/>
        <end position="50"/>
    </location>
</feature>
<dbReference type="Proteomes" id="UP000669605">
    <property type="component" value="Unassembled WGS sequence"/>
</dbReference>
<name>A0ABX1QRH4_9PROT</name>
<evidence type="ECO:0000313" key="2">
    <source>
        <dbReference type="EMBL" id="NMH17440.1"/>
    </source>
</evidence>
<reference evidence="2 3" key="1">
    <citation type="journal article" date="2020" name="Curr. Microbiol.">
        <title>Tepidiphilus baoligensis sp. nov., a Novel Bacterium of the Family Hydrogenophilaceae Isolated from an Oil Reservoir.</title>
        <authorList>
            <person name="Zhang X."/>
            <person name="Wang G."/>
            <person name="Ma X."/>
            <person name="Yu J."/>
            <person name="You J."/>
            <person name="Xue Y."/>
            <person name="Ma Y."/>
        </authorList>
    </citation>
    <scope>NUCLEOTIDE SEQUENCE [LARGE SCALE GENOMIC DNA]</scope>
    <source>
        <strain evidence="2 3">B18-69</strain>
    </source>
</reference>
<accession>A0ABX1QRH4</accession>
<protein>
    <submittedName>
        <fullName evidence="2">Uncharacterized protein</fullName>
    </submittedName>
</protein>